<dbReference type="AlphaFoldDB" id="A0A9J6H5N2"/>
<gene>
    <name evidence="1" type="ORF">HPB48_023188</name>
</gene>
<evidence type="ECO:0000313" key="1">
    <source>
        <dbReference type="EMBL" id="KAH9382635.1"/>
    </source>
</evidence>
<dbReference type="EMBL" id="JABSTR010000062">
    <property type="protein sequence ID" value="KAH9382635.1"/>
    <property type="molecule type" value="Genomic_DNA"/>
</dbReference>
<dbReference type="Proteomes" id="UP000821853">
    <property type="component" value="Unassembled WGS sequence"/>
</dbReference>
<evidence type="ECO:0000313" key="2">
    <source>
        <dbReference type="Proteomes" id="UP000821853"/>
    </source>
</evidence>
<proteinExistence type="predicted"/>
<name>A0A9J6H5N2_HAELO</name>
<accession>A0A9J6H5N2</accession>
<reference evidence="1 2" key="1">
    <citation type="journal article" date="2020" name="Cell">
        <title>Large-Scale Comparative Analyses of Tick Genomes Elucidate Their Genetic Diversity and Vector Capacities.</title>
        <authorList>
            <consortium name="Tick Genome and Microbiome Consortium (TIGMIC)"/>
            <person name="Jia N."/>
            <person name="Wang J."/>
            <person name="Shi W."/>
            <person name="Du L."/>
            <person name="Sun Y."/>
            <person name="Zhan W."/>
            <person name="Jiang J.F."/>
            <person name="Wang Q."/>
            <person name="Zhang B."/>
            <person name="Ji P."/>
            <person name="Bell-Sakyi L."/>
            <person name="Cui X.M."/>
            <person name="Yuan T.T."/>
            <person name="Jiang B.G."/>
            <person name="Yang W.F."/>
            <person name="Lam T.T."/>
            <person name="Chang Q.C."/>
            <person name="Ding S.J."/>
            <person name="Wang X.J."/>
            <person name="Zhu J.G."/>
            <person name="Ruan X.D."/>
            <person name="Zhao L."/>
            <person name="Wei J.T."/>
            <person name="Ye R.Z."/>
            <person name="Que T.C."/>
            <person name="Du C.H."/>
            <person name="Zhou Y.H."/>
            <person name="Cheng J.X."/>
            <person name="Dai P.F."/>
            <person name="Guo W.B."/>
            <person name="Han X.H."/>
            <person name="Huang E.J."/>
            <person name="Li L.F."/>
            <person name="Wei W."/>
            <person name="Gao Y.C."/>
            <person name="Liu J.Z."/>
            <person name="Shao H.Z."/>
            <person name="Wang X."/>
            <person name="Wang C.C."/>
            <person name="Yang T.C."/>
            <person name="Huo Q.B."/>
            <person name="Li W."/>
            <person name="Chen H.Y."/>
            <person name="Chen S.E."/>
            <person name="Zhou L.G."/>
            <person name="Ni X.B."/>
            <person name="Tian J.H."/>
            <person name="Sheng Y."/>
            <person name="Liu T."/>
            <person name="Pan Y.S."/>
            <person name="Xia L.Y."/>
            <person name="Li J."/>
            <person name="Zhao F."/>
            <person name="Cao W.C."/>
        </authorList>
    </citation>
    <scope>NUCLEOTIDE SEQUENCE [LARGE SCALE GENOMIC DNA]</scope>
    <source>
        <strain evidence="1">HaeL-2018</strain>
    </source>
</reference>
<protein>
    <submittedName>
        <fullName evidence="1">Uncharacterized protein</fullName>
    </submittedName>
</protein>
<comment type="caution">
    <text evidence="1">The sequence shown here is derived from an EMBL/GenBank/DDBJ whole genome shotgun (WGS) entry which is preliminary data.</text>
</comment>
<sequence length="136" mass="14712">MSGTPPPPKTIPKYRPAPLPKDDIKIVIRPRYGLNVANHSGTTLLNVLRQASGLTLEETRGDHLSVSPNPDRAQKYAHITSVALEDAVFSSRGYIACSENTVKGVIHGIPPNHSAADIHAAVVPPRHSTNHFFLLV</sequence>
<dbReference type="VEuPathDB" id="VectorBase:HLOH_060502"/>
<keyword evidence="2" id="KW-1185">Reference proteome</keyword>
<organism evidence="1 2">
    <name type="scientific">Haemaphysalis longicornis</name>
    <name type="common">Bush tick</name>
    <dbReference type="NCBI Taxonomy" id="44386"/>
    <lineage>
        <taxon>Eukaryota</taxon>
        <taxon>Metazoa</taxon>
        <taxon>Ecdysozoa</taxon>
        <taxon>Arthropoda</taxon>
        <taxon>Chelicerata</taxon>
        <taxon>Arachnida</taxon>
        <taxon>Acari</taxon>
        <taxon>Parasitiformes</taxon>
        <taxon>Ixodida</taxon>
        <taxon>Ixodoidea</taxon>
        <taxon>Ixodidae</taxon>
        <taxon>Haemaphysalinae</taxon>
        <taxon>Haemaphysalis</taxon>
    </lineage>
</organism>